<protein>
    <submittedName>
        <fullName evidence="2">Uncharacterized protein</fullName>
    </submittedName>
</protein>
<feature type="region of interest" description="Disordered" evidence="1">
    <location>
        <begin position="1"/>
        <end position="81"/>
    </location>
</feature>
<evidence type="ECO:0000256" key="1">
    <source>
        <dbReference type="SAM" id="MobiDB-lite"/>
    </source>
</evidence>
<dbReference type="AlphaFoldDB" id="A0A452ZBG3"/>
<dbReference type="Gramene" id="AET1Gv20701000.2">
    <property type="protein sequence ID" value="AET1Gv20701000.2"/>
    <property type="gene ID" value="AET1Gv20701000"/>
</dbReference>
<dbReference type="Proteomes" id="UP000015105">
    <property type="component" value="Chromosome 1D"/>
</dbReference>
<dbReference type="EnsemblPlants" id="AET1Gv20701000.2">
    <property type="protein sequence ID" value="AET1Gv20701000.2"/>
    <property type="gene ID" value="AET1Gv20701000"/>
</dbReference>
<organism evidence="2 3">
    <name type="scientific">Aegilops tauschii subsp. strangulata</name>
    <name type="common">Goatgrass</name>
    <dbReference type="NCBI Taxonomy" id="200361"/>
    <lineage>
        <taxon>Eukaryota</taxon>
        <taxon>Viridiplantae</taxon>
        <taxon>Streptophyta</taxon>
        <taxon>Embryophyta</taxon>
        <taxon>Tracheophyta</taxon>
        <taxon>Spermatophyta</taxon>
        <taxon>Magnoliopsida</taxon>
        <taxon>Liliopsida</taxon>
        <taxon>Poales</taxon>
        <taxon>Poaceae</taxon>
        <taxon>BOP clade</taxon>
        <taxon>Pooideae</taxon>
        <taxon>Triticodae</taxon>
        <taxon>Triticeae</taxon>
        <taxon>Triticinae</taxon>
        <taxon>Aegilops</taxon>
    </lineage>
</organism>
<feature type="compositionally biased region" description="Low complexity" evidence="1">
    <location>
        <begin position="29"/>
        <end position="66"/>
    </location>
</feature>
<reference evidence="2" key="3">
    <citation type="journal article" date="2017" name="Nature">
        <title>Genome sequence of the progenitor of the wheat D genome Aegilops tauschii.</title>
        <authorList>
            <person name="Luo M.C."/>
            <person name="Gu Y.Q."/>
            <person name="Puiu D."/>
            <person name="Wang H."/>
            <person name="Twardziok S.O."/>
            <person name="Deal K.R."/>
            <person name="Huo N."/>
            <person name="Zhu T."/>
            <person name="Wang L."/>
            <person name="Wang Y."/>
            <person name="McGuire P.E."/>
            <person name="Liu S."/>
            <person name="Long H."/>
            <person name="Ramasamy R.K."/>
            <person name="Rodriguez J.C."/>
            <person name="Van S.L."/>
            <person name="Yuan L."/>
            <person name="Wang Z."/>
            <person name="Xia Z."/>
            <person name="Xiao L."/>
            <person name="Anderson O.D."/>
            <person name="Ouyang S."/>
            <person name="Liang Y."/>
            <person name="Zimin A.V."/>
            <person name="Pertea G."/>
            <person name="Qi P."/>
            <person name="Bennetzen J.L."/>
            <person name="Dai X."/>
            <person name="Dawson M.W."/>
            <person name="Muller H.G."/>
            <person name="Kugler K."/>
            <person name="Rivarola-Duarte L."/>
            <person name="Spannagl M."/>
            <person name="Mayer K.F.X."/>
            <person name="Lu F.H."/>
            <person name="Bevan M.W."/>
            <person name="Leroy P."/>
            <person name="Li P."/>
            <person name="You F.M."/>
            <person name="Sun Q."/>
            <person name="Liu Z."/>
            <person name="Lyons E."/>
            <person name="Wicker T."/>
            <person name="Salzberg S.L."/>
            <person name="Devos K.M."/>
            <person name="Dvorak J."/>
        </authorList>
    </citation>
    <scope>NUCLEOTIDE SEQUENCE [LARGE SCALE GENOMIC DNA]</scope>
    <source>
        <strain evidence="2">cv. AL8/78</strain>
    </source>
</reference>
<reference evidence="3" key="2">
    <citation type="journal article" date="2017" name="Nat. Plants">
        <title>The Aegilops tauschii genome reveals multiple impacts of transposons.</title>
        <authorList>
            <person name="Zhao G."/>
            <person name="Zou C."/>
            <person name="Li K."/>
            <person name="Wang K."/>
            <person name="Li T."/>
            <person name="Gao L."/>
            <person name="Zhang X."/>
            <person name="Wang H."/>
            <person name="Yang Z."/>
            <person name="Liu X."/>
            <person name="Jiang W."/>
            <person name="Mao L."/>
            <person name="Kong X."/>
            <person name="Jiao Y."/>
            <person name="Jia J."/>
        </authorList>
    </citation>
    <scope>NUCLEOTIDE SEQUENCE [LARGE SCALE GENOMIC DNA]</scope>
    <source>
        <strain evidence="3">cv. AL8/78</strain>
    </source>
</reference>
<feature type="compositionally biased region" description="Low complexity" evidence="1">
    <location>
        <begin position="1"/>
        <end position="18"/>
    </location>
</feature>
<keyword evidence="3" id="KW-1185">Reference proteome</keyword>
<evidence type="ECO:0000313" key="3">
    <source>
        <dbReference type="Proteomes" id="UP000015105"/>
    </source>
</evidence>
<reference evidence="3" key="1">
    <citation type="journal article" date="2014" name="Science">
        <title>Ancient hybridizations among the ancestral genomes of bread wheat.</title>
        <authorList>
            <consortium name="International Wheat Genome Sequencing Consortium,"/>
            <person name="Marcussen T."/>
            <person name="Sandve S.R."/>
            <person name="Heier L."/>
            <person name="Spannagl M."/>
            <person name="Pfeifer M."/>
            <person name="Jakobsen K.S."/>
            <person name="Wulff B.B."/>
            <person name="Steuernagel B."/>
            <person name="Mayer K.F."/>
            <person name="Olsen O.A."/>
        </authorList>
    </citation>
    <scope>NUCLEOTIDE SEQUENCE [LARGE SCALE GENOMIC DNA]</scope>
    <source>
        <strain evidence="3">cv. AL8/78</strain>
    </source>
</reference>
<accession>A0A452ZBG3</accession>
<name>A0A452ZBG3_AEGTS</name>
<reference evidence="2" key="5">
    <citation type="journal article" date="2021" name="G3 (Bethesda)">
        <title>Aegilops tauschii genome assembly Aet v5.0 features greater sequence contiguity and improved annotation.</title>
        <authorList>
            <person name="Wang L."/>
            <person name="Zhu T."/>
            <person name="Rodriguez J.C."/>
            <person name="Deal K.R."/>
            <person name="Dubcovsky J."/>
            <person name="McGuire P.E."/>
            <person name="Lux T."/>
            <person name="Spannagl M."/>
            <person name="Mayer K.F.X."/>
            <person name="Baldrich P."/>
            <person name="Meyers B.C."/>
            <person name="Huo N."/>
            <person name="Gu Y.Q."/>
            <person name="Zhou H."/>
            <person name="Devos K.M."/>
            <person name="Bennetzen J.L."/>
            <person name="Unver T."/>
            <person name="Budak H."/>
            <person name="Gulick P.J."/>
            <person name="Galiba G."/>
            <person name="Kalapos B."/>
            <person name="Nelson D.R."/>
            <person name="Li P."/>
            <person name="You F.M."/>
            <person name="Luo M.C."/>
            <person name="Dvorak J."/>
        </authorList>
    </citation>
    <scope>NUCLEOTIDE SEQUENCE [LARGE SCALE GENOMIC DNA]</scope>
    <source>
        <strain evidence="2">cv. AL8/78</strain>
    </source>
</reference>
<proteinExistence type="predicted"/>
<evidence type="ECO:0000313" key="2">
    <source>
        <dbReference type="EnsemblPlants" id="AET1Gv20701000.2"/>
    </source>
</evidence>
<reference evidence="2" key="4">
    <citation type="submission" date="2019-03" db="UniProtKB">
        <authorList>
            <consortium name="EnsemblPlants"/>
        </authorList>
    </citation>
    <scope>IDENTIFICATION</scope>
</reference>
<sequence>PPPAATASSSWAPSSPTPGLTRSPAWTFPSRCSSRSPLSSSSTASSHASSAITSSASCSAPRSSRSPRTDAFAGKKSVTKNKTLADVLVRLDRHHAK</sequence>